<comment type="function">
    <text evidence="1">Catalyzes the cleavage of 5-oxoproline to form L-glutamate coupled to the hydrolysis of ATP to ADP and inorganic phosphate.</text>
</comment>
<dbReference type="EMBL" id="VDUW01000005">
    <property type="protein sequence ID" value="TXL64443.1"/>
    <property type="molecule type" value="Genomic_DNA"/>
</dbReference>
<dbReference type="AlphaFoldDB" id="A0A5C8NTJ8"/>
<dbReference type="HAMAP" id="MF_00691">
    <property type="entry name" value="PxpA"/>
    <property type="match status" value="1"/>
</dbReference>
<evidence type="ECO:0000313" key="2">
    <source>
        <dbReference type="EMBL" id="TXL64443.1"/>
    </source>
</evidence>
<keyword evidence="3" id="KW-1185">Reference proteome</keyword>
<keyword evidence="1" id="KW-0378">Hydrolase</keyword>
<name>A0A5C8NTJ8_9BACI</name>
<protein>
    <recommendedName>
        <fullName evidence="1">5-oxoprolinase subunit A</fullName>
        <shortName evidence="1">5-OPase subunit A</shortName>
        <ecNumber evidence="1">3.5.2.9</ecNumber>
    </recommendedName>
    <alternativeName>
        <fullName evidence="1">5-oxoprolinase (ATP-hydrolyzing) subunit A</fullName>
    </alternativeName>
</protein>
<comment type="catalytic activity">
    <reaction evidence="1">
        <text>5-oxo-L-proline + ATP + 2 H2O = L-glutamate + ADP + phosphate + H(+)</text>
        <dbReference type="Rhea" id="RHEA:10348"/>
        <dbReference type="ChEBI" id="CHEBI:15377"/>
        <dbReference type="ChEBI" id="CHEBI:15378"/>
        <dbReference type="ChEBI" id="CHEBI:29985"/>
        <dbReference type="ChEBI" id="CHEBI:30616"/>
        <dbReference type="ChEBI" id="CHEBI:43474"/>
        <dbReference type="ChEBI" id="CHEBI:58402"/>
        <dbReference type="ChEBI" id="CHEBI:456216"/>
        <dbReference type="EC" id="3.5.2.9"/>
    </reaction>
</comment>
<comment type="subunit">
    <text evidence="1">Forms a complex composed of PxpA, PxpB and PxpC.</text>
</comment>
<dbReference type="GO" id="GO:0017168">
    <property type="term" value="F:5-oxoprolinase (ATP-hydrolyzing) activity"/>
    <property type="evidence" value="ECO:0007669"/>
    <property type="project" value="UniProtKB-UniRule"/>
</dbReference>
<dbReference type="Proteomes" id="UP000321574">
    <property type="component" value="Unassembled WGS sequence"/>
</dbReference>
<dbReference type="GO" id="GO:0005975">
    <property type="term" value="P:carbohydrate metabolic process"/>
    <property type="evidence" value="ECO:0007669"/>
    <property type="project" value="InterPro"/>
</dbReference>
<proteinExistence type="inferred from homology"/>
<dbReference type="OrthoDB" id="9773478at2"/>
<gene>
    <name evidence="1" type="primary">pxpA</name>
    <name evidence="2" type="ORF">FHP05_08975</name>
</gene>
<dbReference type="PANTHER" id="PTHR30292">
    <property type="entry name" value="UNCHARACTERIZED PROTEIN YBGL-RELATED"/>
    <property type="match status" value="1"/>
</dbReference>
<dbReference type="NCBIfam" id="NF003814">
    <property type="entry name" value="PRK05406.1-3"/>
    <property type="match status" value="1"/>
</dbReference>
<dbReference type="EC" id="3.5.2.9" evidence="1"/>
<keyword evidence="1" id="KW-0067">ATP-binding</keyword>
<dbReference type="CDD" id="cd10787">
    <property type="entry name" value="LamB_YcsF_like"/>
    <property type="match status" value="1"/>
</dbReference>
<comment type="caution">
    <text evidence="2">The sequence shown here is derived from an EMBL/GenBank/DDBJ whole genome shotgun (WGS) entry which is preliminary data.</text>
</comment>
<dbReference type="PANTHER" id="PTHR30292:SF0">
    <property type="entry name" value="5-OXOPROLINASE SUBUNIT A"/>
    <property type="match status" value="1"/>
</dbReference>
<dbReference type="SUPFAM" id="SSF88713">
    <property type="entry name" value="Glycoside hydrolase/deacetylase"/>
    <property type="match status" value="1"/>
</dbReference>
<dbReference type="GO" id="GO:0005524">
    <property type="term" value="F:ATP binding"/>
    <property type="evidence" value="ECO:0007669"/>
    <property type="project" value="UniProtKB-UniRule"/>
</dbReference>
<comment type="similarity">
    <text evidence="1">Belongs to the LamB/PxpA family.</text>
</comment>
<keyword evidence="1" id="KW-0547">Nucleotide-binding</keyword>
<accession>A0A5C8NTJ8</accession>
<dbReference type="InterPro" id="IPR005501">
    <property type="entry name" value="LamB/YcsF/PxpA-like"/>
</dbReference>
<sequence>MYKIDLNCDLGESFGPYQLVNQEEILKYVTSANVACGFHSGDPSVIRETVQLALKHGVKIGAHPGLPDLVGFGRREMKISPQEAYDMVVYQIGALQGVLSTFNEKLQHVKPHGALYNMAAKDKALAEAIAKAIYDISPSLILFGLSESELTKAGEKVGLPTAHEVFADRTYQADGSLTSRLQKDALITDTNLSINQVIKMVKESKALSQQNTEVNLRAHTVCLHGDGAHAIMFARKIKETLEQKNIAVSSVQNWKDLI</sequence>
<evidence type="ECO:0000256" key="1">
    <source>
        <dbReference type="HAMAP-Rule" id="MF_00691"/>
    </source>
</evidence>
<reference evidence="2 3" key="1">
    <citation type="submission" date="2019-06" db="EMBL/GenBank/DDBJ databases">
        <title>Cerasibacillus sp. nov., isolated from maize field.</title>
        <authorList>
            <person name="Lin S.-Y."/>
            <person name="Tsai C.-F."/>
            <person name="Young C.-C."/>
        </authorList>
    </citation>
    <scope>NUCLEOTIDE SEQUENCE [LARGE SCALE GENOMIC DNA]</scope>
    <source>
        <strain evidence="2 3">CC-CFT480</strain>
    </source>
</reference>
<dbReference type="InterPro" id="IPR011330">
    <property type="entry name" value="Glyco_hydro/deAcase_b/a-brl"/>
</dbReference>
<dbReference type="Pfam" id="PF03746">
    <property type="entry name" value="LamB_YcsF"/>
    <property type="match status" value="1"/>
</dbReference>
<dbReference type="RefSeq" id="WP_147667242.1">
    <property type="nucleotide sequence ID" value="NZ_VDUW01000005.1"/>
</dbReference>
<evidence type="ECO:0000313" key="3">
    <source>
        <dbReference type="Proteomes" id="UP000321574"/>
    </source>
</evidence>
<dbReference type="Gene3D" id="3.20.20.370">
    <property type="entry name" value="Glycoside hydrolase/deacetylase"/>
    <property type="match status" value="1"/>
</dbReference>
<dbReference type="NCBIfam" id="NF003816">
    <property type="entry name" value="PRK05406.1-5"/>
    <property type="match status" value="1"/>
</dbReference>
<organism evidence="2 3">
    <name type="scientific">Cerasibacillus terrae</name>
    <dbReference type="NCBI Taxonomy" id="2498845"/>
    <lineage>
        <taxon>Bacteria</taxon>
        <taxon>Bacillati</taxon>
        <taxon>Bacillota</taxon>
        <taxon>Bacilli</taxon>
        <taxon>Bacillales</taxon>
        <taxon>Bacillaceae</taxon>
        <taxon>Cerasibacillus</taxon>
    </lineage>
</organism>